<dbReference type="AlphaFoldDB" id="A0AAD9QIX7"/>
<organism evidence="1 2">
    <name type="scientific">Acropora cervicornis</name>
    <name type="common">Staghorn coral</name>
    <dbReference type="NCBI Taxonomy" id="6130"/>
    <lineage>
        <taxon>Eukaryota</taxon>
        <taxon>Metazoa</taxon>
        <taxon>Cnidaria</taxon>
        <taxon>Anthozoa</taxon>
        <taxon>Hexacorallia</taxon>
        <taxon>Scleractinia</taxon>
        <taxon>Astrocoeniina</taxon>
        <taxon>Acroporidae</taxon>
        <taxon>Acropora</taxon>
    </lineage>
</organism>
<sequence length="77" mass="8123">MERSSVAIEGVGLCGDSIRVGDGAFRSLVQVTLDILLKKKSDDSLANDENITVVDNAALKQGYAGLVTLILEAVKMS</sequence>
<protein>
    <submittedName>
        <fullName evidence="1">COMM domain-containing protein 3</fullName>
    </submittedName>
</protein>
<name>A0AAD9QIX7_ACRCE</name>
<keyword evidence="2" id="KW-1185">Reference proteome</keyword>
<proteinExistence type="predicted"/>
<evidence type="ECO:0000313" key="1">
    <source>
        <dbReference type="EMBL" id="KAK2562014.1"/>
    </source>
</evidence>
<reference evidence="1" key="2">
    <citation type="journal article" date="2023" name="Science">
        <title>Genomic signatures of disease resistance in endangered staghorn corals.</title>
        <authorList>
            <person name="Vollmer S.V."/>
            <person name="Selwyn J.D."/>
            <person name="Despard B.A."/>
            <person name="Roesel C.L."/>
        </authorList>
    </citation>
    <scope>NUCLEOTIDE SEQUENCE</scope>
    <source>
        <strain evidence="1">K2</strain>
    </source>
</reference>
<dbReference type="Pfam" id="PF21672">
    <property type="entry name" value="COMM_HN"/>
    <property type="match status" value="1"/>
</dbReference>
<evidence type="ECO:0000313" key="2">
    <source>
        <dbReference type="Proteomes" id="UP001249851"/>
    </source>
</evidence>
<gene>
    <name evidence="1" type="ORF">P5673_014752</name>
</gene>
<accession>A0AAD9QIX7</accession>
<reference evidence="1" key="1">
    <citation type="journal article" date="2023" name="G3 (Bethesda)">
        <title>Whole genome assembly and annotation of the endangered Caribbean coral Acropora cervicornis.</title>
        <authorList>
            <person name="Selwyn J.D."/>
            <person name="Vollmer S.V."/>
        </authorList>
    </citation>
    <scope>NUCLEOTIDE SEQUENCE</scope>
    <source>
        <strain evidence="1">K2</strain>
    </source>
</reference>
<comment type="caution">
    <text evidence="1">The sequence shown here is derived from an EMBL/GenBank/DDBJ whole genome shotgun (WGS) entry which is preliminary data.</text>
</comment>
<dbReference type="EMBL" id="JARQWQ010000030">
    <property type="protein sequence ID" value="KAK2562014.1"/>
    <property type="molecule type" value="Genomic_DNA"/>
</dbReference>
<dbReference type="Proteomes" id="UP001249851">
    <property type="component" value="Unassembled WGS sequence"/>
</dbReference>